<dbReference type="PANTHER" id="PTHR22957:SF507">
    <property type="entry name" value="OS08G0547200 PROTEIN"/>
    <property type="match status" value="1"/>
</dbReference>
<comment type="caution">
    <text evidence="3">The sequence shown here is derived from an EMBL/GenBank/DDBJ whole genome shotgun (WGS) entry which is preliminary data.</text>
</comment>
<dbReference type="GO" id="GO:0005096">
    <property type="term" value="F:GTPase activator activity"/>
    <property type="evidence" value="ECO:0007669"/>
    <property type="project" value="TreeGrafter"/>
</dbReference>
<dbReference type="InterPro" id="IPR000195">
    <property type="entry name" value="Rab-GAP-TBC_dom"/>
</dbReference>
<dbReference type="Proteomes" id="UP000275267">
    <property type="component" value="Unassembled WGS sequence"/>
</dbReference>
<feature type="domain" description="Rab-GAP TBC" evidence="2">
    <location>
        <begin position="126"/>
        <end position="322"/>
    </location>
</feature>
<gene>
    <name evidence="3" type="ORF">C2845_PM13G24810</name>
</gene>
<feature type="region of interest" description="Disordered" evidence="1">
    <location>
        <begin position="1"/>
        <end position="26"/>
    </location>
</feature>
<feature type="compositionally biased region" description="Low complexity" evidence="1">
    <location>
        <begin position="55"/>
        <end position="76"/>
    </location>
</feature>
<evidence type="ECO:0000259" key="2">
    <source>
        <dbReference type="PROSITE" id="PS50086"/>
    </source>
</evidence>
<organism evidence="3 4">
    <name type="scientific">Panicum miliaceum</name>
    <name type="common">Proso millet</name>
    <name type="synonym">Broomcorn millet</name>
    <dbReference type="NCBI Taxonomy" id="4540"/>
    <lineage>
        <taxon>Eukaryota</taxon>
        <taxon>Viridiplantae</taxon>
        <taxon>Streptophyta</taxon>
        <taxon>Embryophyta</taxon>
        <taxon>Tracheophyta</taxon>
        <taxon>Spermatophyta</taxon>
        <taxon>Magnoliopsida</taxon>
        <taxon>Liliopsida</taxon>
        <taxon>Poales</taxon>
        <taxon>Poaceae</taxon>
        <taxon>PACMAD clade</taxon>
        <taxon>Panicoideae</taxon>
        <taxon>Panicodae</taxon>
        <taxon>Paniceae</taxon>
        <taxon>Panicinae</taxon>
        <taxon>Panicum</taxon>
        <taxon>Panicum sect. Panicum</taxon>
    </lineage>
</organism>
<dbReference type="SUPFAM" id="SSF47923">
    <property type="entry name" value="Ypt/Rab-GAP domain of gyp1p"/>
    <property type="match status" value="2"/>
</dbReference>
<dbReference type="Gene3D" id="1.10.472.80">
    <property type="entry name" value="Ypt/Rab-GAP domain of gyp1p, domain 3"/>
    <property type="match status" value="1"/>
</dbReference>
<dbReference type="Pfam" id="PF00566">
    <property type="entry name" value="RabGAP-TBC"/>
    <property type="match status" value="1"/>
</dbReference>
<dbReference type="PANTHER" id="PTHR22957">
    <property type="entry name" value="TBC1 DOMAIN FAMILY MEMBER GTPASE-ACTIVATING PROTEIN"/>
    <property type="match status" value="1"/>
</dbReference>
<dbReference type="InterPro" id="IPR035969">
    <property type="entry name" value="Rab-GAP_TBC_sf"/>
</dbReference>
<evidence type="ECO:0000313" key="4">
    <source>
        <dbReference type="Proteomes" id="UP000275267"/>
    </source>
</evidence>
<keyword evidence="4" id="KW-1185">Reference proteome</keyword>
<evidence type="ECO:0000313" key="3">
    <source>
        <dbReference type="EMBL" id="RLN03997.1"/>
    </source>
</evidence>
<feature type="region of interest" description="Disordered" evidence="1">
    <location>
        <begin position="41"/>
        <end position="91"/>
    </location>
</feature>
<dbReference type="EMBL" id="PQIB02000008">
    <property type="protein sequence ID" value="RLN03997.1"/>
    <property type="molecule type" value="Genomic_DNA"/>
</dbReference>
<dbReference type="AlphaFoldDB" id="A0A3L6RHH2"/>
<reference evidence="4" key="1">
    <citation type="journal article" date="2019" name="Nat. Commun.">
        <title>The genome of broomcorn millet.</title>
        <authorList>
            <person name="Zou C."/>
            <person name="Miki D."/>
            <person name="Li D."/>
            <person name="Tang Q."/>
            <person name="Xiao L."/>
            <person name="Rajput S."/>
            <person name="Deng P."/>
            <person name="Jia W."/>
            <person name="Huang R."/>
            <person name="Zhang M."/>
            <person name="Sun Y."/>
            <person name="Hu J."/>
            <person name="Fu X."/>
            <person name="Schnable P.S."/>
            <person name="Li F."/>
            <person name="Zhang H."/>
            <person name="Feng B."/>
            <person name="Zhu X."/>
            <person name="Liu R."/>
            <person name="Schnable J.C."/>
            <person name="Zhu J.-K."/>
            <person name="Zhang H."/>
        </authorList>
    </citation>
    <scope>NUCLEOTIDE SEQUENCE [LARGE SCALE GENOMIC DNA]</scope>
</reference>
<name>A0A3L6RHH2_PANMI</name>
<evidence type="ECO:0000256" key="1">
    <source>
        <dbReference type="SAM" id="MobiDB-lite"/>
    </source>
</evidence>
<sequence>MKALRRSSASSSSAAPSPRAPSSPRSYSWIHRRSLLVTSSASSLAASGNPAAEGSDSAPAPVAAASSSPSLAPSSPNVDRGGIKSPWSRRKRKRALSCQHWNRLFSSNGKLRDGGRKFLKKVRSGGIEPGIRAEVWPFLLGVYDLNSSEEDRNAIKIKRRKEYEKLRRQCHHILNCYKGNGLNVINEFMNEDFSDGVEGSKSPHSEGVSKRACVLPKELKSLGSKAEEPESSNRASVEGMDEDTSFMRKARHNFRLDEVGIRRQLKTVSQIIKRKDSHLYRHLQKLQAEDCFFLYRMVVVLFRRELTFEQTVCLWEVMWADQAAIRAGIGRSTWARIRLHAPPTDDLLLYAIAACVLQRRKLIIEKYSSMDEILRECNSMAGQLDVWKLLDDAHHLVVNLHDKI</sequence>
<dbReference type="OrthoDB" id="10264062at2759"/>
<accession>A0A3L6RHH2</accession>
<dbReference type="SMART" id="SM00164">
    <property type="entry name" value="TBC"/>
    <property type="match status" value="1"/>
</dbReference>
<proteinExistence type="predicted"/>
<dbReference type="PROSITE" id="PS50086">
    <property type="entry name" value="TBC_RABGAP"/>
    <property type="match status" value="1"/>
</dbReference>
<protein>
    <recommendedName>
        <fullName evidence="2">Rab-GAP TBC domain-containing protein</fullName>
    </recommendedName>
</protein>
<feature type="region of interest" description="Disordered" evidence="1">
    <location>
        <begin position="222"/>
        <end position="242"/>
    </location>
</feature>
<dbReference type="STRING" id="4540.A0A3L6RHH2"/>
<dbReference type="FunFam" id="1.10.472.80:FF:000014">
    <property type="entry name" value="GTPase-activating protein gyp7 isoform X1"/>
    <property type="match status" value="1"/>
</dbReference>